<comment type="caution">
    <text evidence="2">The sequence shown here is derived from an EMBL/GenBank/DDBJ whole genome shotgun (WGS) entry which is preliminary data.</text>
</comment>
<accession>A0A226DFE1</accession>
<evidence type="ECO:0000313" key="3">
    <source>
        <dbReference type="Proteomes" id="UP000198287"/>
    </source>
</evidence>
<feature type="transmembrane region" description="Helical" evidence="1">
    <location>
        <begin position="297"/>
        <end position="320"/>
    </location>
</feature>
<dbReference type="EMBL" id="LNIX01000023">
    <property type="protein sequence ID" value="OXA43291.1"/>
    <property type="molecule type" value="Genomic_DNA"/>
</dbReference>
<keyword evidence="1" id="KW-1133">Transmembrane helix</keyword>
<evidence type="ECO:0000256" key="1">
    <source>
        <dbReference type="SAM" id="Phobius"/>
    </source>
</evidence>
<feature type="transmembrane region" description="Helical" evidence="1">
    <location>
        <begin position="196"/>
        <end position="220"/>
    </location>
</feature>
<keyword evidence="1" id="KW-0472">Membrane</keyword>
<dbReference type="AlphaFoldDB" id="A0A226DFE1"/>
<organism evidence="2 3">
    <name type="scientific">Folsomia candida</name>
    <name type="common">Springtail</name>
    <dbReference type="NCBI Taxonomy" id="158441"/>
    <lineage>
        <taxon>Eukaryota</taxon>
        <taxon>Metazoa</taxon>
        <taxon>Ecdysozoa</taxon>
        <taxon>Arthropoda</taxon>
        <taxon>Hexapoda</taxon>
        <taxon>Collembola</taxon>
        <taxon>Entomobryomorpha</taxon>
        <taxon>Isotomoidea</taxon>
        <taxon>Isotomidae</taxon>
        <taxon>Proisotominae</taxon>
        <taxon>Folsomia</taxon>
    </lineage>
</organism>
<evidence type="ECO:0000313" key="2">
    <source>
        <dbReference type="EMBL" id="OXA43291.1"/>
    </source>
</evidence>
<gene>
    <name evidence="2" type="ORF">Fcan01_22064</name>
</gene>
<feature type="transmembrane region" description="Helical" evidence="1">
    <location>
        <begin position="138"/>
        <end position="160"/>
    </location>
</feature>
<protein>
    <submittedName>
        <fullName evidence="2">Uncharacterized protein</fullName>
    </submittedName>
</protein>
<feature type="transmembrane region" description="Helical" evidence="1">
    <location>
        <begin position="48"/>
        <end position="67"/>
    </location>
</feature>
<keyword evidence="1" id="KW-0812">Transmembrane</keyword>
<reference evidence="2 3" key="1">
    <citation type="submission" date="2015-12" db="EMBL/GenBank/DDBJ databases">
        <title>The genome of Folsomia candida.</title>
        <authorList>
            <person name="Faddeeva A."/>
            <person name="Derks M.F."/>
            <person name="Anvar Y."/>
            <person name="Smit S."/>
            <person name="Van Straalen N."/>
            <person name="Roelofs D."/>
        </authorList>
    </citation>
    <scope>NUCLEOTIDE SEQUENCE [LARGE SCALE GENOMIC DNA]</scope>
    <source>
        <strain evidence="2 3">VU population</strain>
        <tissue evidence="2">Whole body</tissue>
    </source>
</reference>
<proteinExistence type="predicted"/>
<dbReference type="Proteomes" id="UP000198287">
    <property type="component" value="Unassembled WGS sequence"/>
</dbReference>
<keyword evidence="3" id="KW-1185">Reference proteome</keyword>
<name>A0A226DFE1_FOLCA</name>
<sequence length="572" mass="63782">MAFHSVLPIVNLQVKFLSKFGVQLIHFNPKKNQFASTSSTFRNLIKKWIVPITVWIIFLNGCHAIFFREDVPKKFVELFTLAAATGNVAVWKVLGHPDPFVSCMNMMLHFEKNGIHRLGFSLLHDDVFLSSWKLGVRVCGWSALSISAFVPFGMMLICFYDPSLPPFLGSVLPLWNEHSNLATKFVHIAVNLWQTWAIYCFGFTFCLTVGQILFGTLLSVTMNITALIRSLKHHATKITIVQVNFYQQVEILVSHLNLCFRPAVLPGILLYAVSVNIFCIYLTVSTKFDIQEHVGNAIFPFMAIETAVALLGFGLVAGLANKRSTACTQKMKRTVTRTDVVLKKIVNGLAPIKVRFGNNFIEVTTPLVTTAFCAKSTVSLLFGFLRAPRISRSAPGSSSIWVAGVPGKVKCVLKAFRHQRQAEPSGEDGFAGPSAREDLRLGGTPQVGFCLVYRGGDRGEWLFEKWRRGSCMTGQVGVSSAPATATMGDVGKIPRSVDLPAHQPSPVYFRMQTPPSFGYHHHHGIRLCITAIHFPTWCPAVMGRMVYWATFPIHVEVFRDHLRFSLYTHTSI</sequence>
<feature type="transmembrane region" description="Helical" evidence="1">
    <location>
        <begin position="263"/>
        <end position="285"/>
    </location>
</feature>